<keyword evidence="4" id="KW-0479">Metal-binding</keyword>
<evidence type="ECO:0000256" key="6">
    <source>
        <dbReference type="ARBA" id="ARBA00022771"/>
    </source>
</evidence>
<dbReference type="Gene3D" id="3.30.40.10">
    <property type="entry name" value="Zinc/RING finger domain, C3HC4 (zinc finger)"/>
    <property type="match status" value="2"/>
</dbReference>
<keyword evidence="9" id="KW-0805">Transcription regulation</keyword>
<evidence type="ECO:0000256" key="11">
    <source>
        <dbReference type="ARBA" id="ARBA00023242"/>
    </source>
</evidence>
<keyword evidence="8" id="KW-0524">Neurogenesis</keyword>
<evidence type="ECO:0000256" key="5">
    <source>
        <dbReference type="ARBA" id="ARBA00022737"/>
    </source>
</evidence>
<keyword evidence="5" id="KW-0677">Repeat</keyword>
<evidence type="ECO:0000313" key="15">
    <source>
        <dbReference type="EMBL" id="PIC24834.1"/>
    </source>
</evidence>
<dbReference type="Pfam" id="PF00628">
    <property type="entry name" value="PHD"/>
    <property type="match status" value="2"/>
</dbReference>
<keyword evidence="7" id="KW-0862">Zinc</keyword>
<comment type="similarity">
    <text evidence="2">Belongs to the SAYP family.</text>
</comment>
<dbReference type="InterPro" id="IPR001965">
    <property type="entry name" value="Znf_PHD"/>
</dbReference>
<evidence type="ECO:0000256" key="10">
    <source>
        <dbReference type="ARBA" id="ARBA00023163"/>
    </source>
</evidence>
<feature type="domain" description="PHD-type" evidence="14">
    <location>
        <begin position="341"/>
        <end position="392"/>
    </location>
</feature>
<evidence type="ECO:0000256" key="12">
    <source>
        <dbReference type="PROSITE-ProRule" id="PRU00146"/>
    </source>
</evidence>
<dbReference type="InterPro" id="IPR013083">
    <property type="entry name" value="Znf_RING/FYVE/PHD"/>
</dbReference>
<evidence type="ECO:0000256" key="13">
    <source>
        <dbReference type="SAM" id="MobiDB-lite"/>
    </source>
</evidence>
<dbReference type="SMART" id="SM00249">
    <property type="entry name" value="PHD"/>
    <property type="match status" value="2"/>
</dbReference>
<keyword evidence="16" id="KW-1185">Reference proteome</keyword>
<dbReference type="InterPro" id="IPR019787">
    <property type="entry name" value="Znf_PHD-finger"/>
</dbReference>
<dbReference type="STRING" id="1611254.A0A2G5TBT1"/>
<comment type="caution">
    <text evidence="15">The sequence shown here is derived from an EMBL/GenBank/DDBJ whole genome shotgun (WGS) entry which is preliminary data.</text>
</comment>
<gene>
    <name evidence="15" type="primary">Cni-phf-10</name>
    <name evidence="15" type="synonym">Cnig_chr_V.g17999</name>
    <name evidence="15" type="ORF">B9Z55_017999</name>
</gene>
<dbReference type="InterPro" id="IPR011011">
    <property type="entry name" value="Znf_FYVE_PHD"/>
</dbReference>
<evidence type="ECO:0000256" key="3">
    <source>
        <dbReference type="ARBA" id="ARBA00016995"/>
    </source>
</evidence>
<accession>A0A2G5TBT1</accession>
<evidence type="ECO:0000313" key="16">
    <source>
        <dbReference type="Proteomes" id="UP000230233"/>
    </source>
</evidence>
<dbReference type="CDD" id="cd15529">
    <property type="entry name" value="PHD2_PHF10"/>
    <property type="match status" value="1"/>
</dbReference>
<protein>
    <recommendedName>
        <fullName evidence="3">PHD finger protein 10</fullName>
    </recommendedName>
</protein>
<dbReference type="EMBL" id="PDUG01000005">
    <property type="protein sequence ID" value="PIC24834.1"/>
    <property type="molecule type" value="Genomic_DNA"/>
</dbReference>
<evidence type="ECO:0000256" key="4">
    <source>
        <dbReference type="ARBA" id="ARBA00022723"/>
    </source>
</evidence>
<dbReference type="OrthoDB" id="1903104at2759"/>
<dbReference type="GO" id="GO:0071564">
    <property type="term" value="C:npBAF complex"/>
    <property type="evidence" value="ECO:0007669"/>
    <property type="project" value="InterPro"/>
</dbReference>
<dbReference type="Proteomes" id="UP000230233">
    <property type="component" value="Chromosome V"/>
</dbReference>
<keyword evidence="6 12" id="KW-0863">Zinc-finger</keyword>
<organism evidence="15 16">
    <name type="scientific">Caenorhabditis nigoni</name>
    <dbReference type="NCBI Taxonomy" id="1611254"/>
    <lineage>
        <taxon>Eukaryota</taxon>
        <taxon>Metazoa</taxon>
        <taxon>Ecdysozoa</taxon>
        <taxon>Nematoda</taxon>
        <taxon>Chromadorea</taxon>
        <taxon>Rhabditida</taxon>
        <taxon>Rhabditina</taxon>
        <taxon>Rhabditomorpha</taxon>
        <taxon>Rhabditoidea</taxon>
        <taxon>Rhabditidae</taxon>
        <taxon>Peloderinae</taxon>
        <taxon>Caenorhabditis</taxon>
    </lineage>
</organism>
<dbReference type="PANTHER" id="PTHR45888">
    <property type="entry name" value="HL01030P-RELATED"/>
    <property type="match status" value="1"/>
</dbReference>
<feature type="region of interest" description="Disordered" evidence="13">
    <location>
        <begin position="1"/>
        <end position="38"/>
    </location>
</feature>
<keyword evidence="10" id="KW-0804">Transcription</keyword>
<name>A0A2G5TBT1_9PELO</name>
<feature type="domain" description="PHD-type" evidence="14">
    <location>
        <begin position="389"/>
        <end position="437"/>
    </location>
</feature>
<dbReference type="SUPFAM" id="SSF57903">
    <property type="entry name" value="FYVE/PHD zinc finger"/>
    <property type="match status" value="2"/>
</dbReference>
<feature type="region of interest" description="Disordered" evidence="13">
    <location>
        <begin position="309"/>
        <end position="340"/>
    </location>
</feature>
<reference evidence="16" key="1">
    <citation type="submission" date="2017-10" db="EMBL/GenBank/DDBJ databases">
        <title>Rapid genome shrinkage in a self-fertile nematode reveals novel sperm competition proteins.</title>
        <authorList>
            <person name="Yin D."/>
            <person name="Schwarz E.M."/>
            <person name="Thomas C.G."/>
            <person name="Felde R.L."/>
            <person name="Korf I.F."/>
            <person name="Cutter A.D."/>
            <person name="Schartner C.M."/>
            <person name="Ralston E.J."/>
            <person name="Meyer B.J."/>
            <person name="Haag E.S."/>
        </authorList>
    </citation>
    <scope>NUCLEOTIDE SEQUENCE [LARGE SCALE GENOMIC DNA]</scope>
    <source>
        <strain evidence="16">JU1422</strain>
    </source>
</reference>
<dbReference type="PROSITE" id="PS50016">
    <property type="entry name" value="ZF_PHD_2"/>
    <property type="match status" value="2"/>
</dbReference>
<evidence type="ECO:0000259" key="14">
    <source>
        <dbReference type="PROSITE" id="PS50016"/>
    </source>
</evidence>
<dbReference type="AlphaFoldDB" id="A0A2G5TBT1"/>
<evidence type="ECO:0000256" key="1">
    <source>
        <dbReference type="ARBA" id="ARBA00004123"/>
    </source>
</evidence>
<dbReference type="CDD" id="cd21085">
    <property type="entry name" value="WH_NTD_PHF10"/>
    <property type="match status" value="1"/>
</dbReference>
<evidence type="ECO:0000256" key="7">
    <source>
        <dbReference type="ARBA" id="ARBA00022833"/>
    </source>
</evidence>
<feature type="compositionally biased region" description="Low complexity" evidence="13">
    <location>
        <begin position="319"/>
        <end position="332"/>
    </location>
</feature>
<evidence type="ECO:0000256" key="8">
    <source>
        <dbReference type="ARBA" id="ARBA00022902"/>
    </source>
</evidence>
<dbReference type="CDD" id="cd15528">
    <property type="entry name" value="PHD1_PHF10"/>
    <property type="match status" value="1"/>
</dbReference>
<keyword evidence="11" id="KW-0539">Nucleus</keyword>
<dbReference type="PANTHER" id="PTHR45888:SF4">
    <property type="entry name" value="PHD FINGER PROTEIN 10"/>
    <property type="match status" value="1"/>
</dbReference>
<evidence type="ECO:0000256" key="2">
    <source>
        <dbReference type="ARBA" id="ARBA00006097"/>
    </source>
</evidence>
<dbReference type="GO" id="GO:0008270">
    <property type="term" value="F:zinc ion binding"/>
    <property type="evidence" value="ECO:0007669"/>
    <property type="project" value="UniProtKB-KW"/>
</dbReference>
<evidence type="ECO:0000256" key="9">
    <source>
        <dbReference type="ARBA" id="ARBA00023015"/>
    </source>
</evidence>
<dbReference type="GO" id="GO:0007399">
    <property type="term" value="P:nervous system development"/>
    <property type="evidence" value="ECO:0007669"/>
    <property type="project" value="UniProtKB-KW"/>
</dbReference>
<dbReference type="InterPro" id="IPR038045">
    <property type="entry name" value="PHF10_PHD_finger_1"/>
</dbReference>
<proteinExistence type="inferred from homology"/>
<comment type="subcellular location">
    <subcellularLocation>
        <location evidence="1">Nucleus</location>
    </subcellularLocation>
</comment>
<sequence>MEDPVVNEESNISAPEVADSTEPETSTEPSTPAPISSRRETYNKNAYIMLDVNHRKVEARDIIEYEWPAKSGDRWFIQEQIGELLGIKSFSRKYPDFSRRKVNHEEREFLEWNYGVHRLLNETLLRDMNAMRASEIHDMMQSDFLDIYVEYKRVVAQREREAQMEKAKEMEAIKNDAGKLAELRKKAVQSAVDFNKDLQSQRRNERKHFWDIQTNIIQSRRNSWKVMKAEATRPGPYPVALIPGQYQTYYKKFTKDELNRLPLGTVIDSTHLFPIGREPSPPPLNIAQQDLARQEREEAMRGAREAMMNQNQTVKQEPAETSSTSATTAAPSYVPPPQDPNRKCDSCEKTGGEMICCTVCKIVYHPRCIEMPDRMAALVKTYEWSCVDCRVCSICNKPEKEEEIVFCDRCDRGFHTFCVGLKALPRGTWICDSYCSTDRQNAARRASNATVSSGRR</sequence>